<sequence length="81" mass="8095">SAVVSSPNPTISEAPVIPSDTEVAGGVLTGATGAGTGTPVDAECTRNECSPESGTPDSVGVPRAFPRSYTSNQDFEAVDDP</sequence>
<feature type="region of interest" description="Disordered" evidence="1">
    <location>
        <begin position="1"/>
        <end position="81"/>
    </location>
</feature>
<dbReference type="AlphaFoldDB" id="A0A2C6KKP8"/>
<reference evidence="2 3" key="1">
    <citation type="journal article" date="2017" name="Int. J. Parasitol.">
        <title>The genome of the protozoan parasite Cystoisospora suis and a reverse vaccinology approach to identify vaccine candidates.</title>
        <authorList>
            <person name="Palmieri N."/>
            <person name="Shrestha A."/>
            <person name="Ruttkowski B."/>
            <person name="Beck T."/>
            <person name="Vogl C."/>
            <person name="Tomley F."/>
            <person name="Blake D.P."/>
            <person name="Joachim A."/>
        </authorList>
    </citation>
    <scope>NUCLEOTIDE SEQUENCE [LARGE SCALE GENOMIC DNA]</scope>
    <source>
        <strain evidence="2 3">Wien I</strain>
    </source>
</reference>
<evidence type="ECO:0000313" key="3">
    <source>
        <dbReference type="Proteomes" id="UP000221165"/>
    </source>
</evidence>
<proteinExistence type="predicted"/>
<dbReference type="RefSeq" id="XP_067918688.1">
    <property type="nucleotide sequence ID" value="XM_068069338.1"/>
</dbReference>
<name>A0A2C6KKP8_9APIC</name>
<feature type="non-terminal residue" evidence="2">
    <location>
        <position position="1"/>
    </location>
</feature>
<accession>A0A2C6KKP8</accession>
<dbReference type="Proteomes" id="UP000221165">
    <property type="component" value="Unassembled WGS sequence"/>
</dbReference>
<gene>
    <name evidence="2" type="ORF">CSUI_009222</name>
</gene>
<evidence type="ECO:0000313" key="2">
    <source>
        <dbReference type="EMBL" id="PHJ16963.1"/>
    </source>
</evidence>
<feature type="compositionally biased region" description="Polar residues" evidence="1">
    <location>
        <begin position="1"/>
        <end position="11"/>
    </location>
</feature>
<organism evidence="2 3">
    <name type="scientific">Cystoisospora suis</name>
    <dbReference type="NCBI Taxonomy" id="483139"/>
    <lineage>
        <taxon>Eukaryota</taxon>
        <taxon>Sar</taxon>
        <taxon>Alveolata</taxon>
        <taxon>Apicomplexa</taxon>
        <taxon>Conoidasida</taxon>
        <taxon>Coccidia</taxon>
        <taxon>Eucoccidiorida</taxon>
        <taxon>Eimeriorina</taxon>
        <taxon>Sarcocystidae</taxon>
        <taxon>Cystoisospora</taxon>
    </lineage>
</organism>
<feature type="non-terminal residue" evidence="2">
    <location>
        <position position="81"/>
    </location>
</feature>
<feature type="compositionally biased region" description="Low complexity" evidence="1">
    <location>
        <begin position="21"/>
        <end position="31"/>
    </location>
</feature>
<feature type="compositionally biased region" description="Polar residues" evidence="1">
    <location>
        <begin position="47"/>
        <end position="56"/>
    </location>
</feature>
<evidence type="ECO:0000256" key="1">
    <source>
        <dbReference type="SAM" id="MobiDB-lite"/>
    </source>
</evidence>
<dbReference type="EMBL" id="MIGC01005429">
    <property type="protein sequence ID" value="PHJ16963.1"/>
    <property type="molecule type" value="Genomic_DNA"/>
</dbReference>
<dbReference type="GeneID" id="94432549"/>
<keyword evidence="3" id="KW-1185">Reference proteome</keyword>
<comment type="caution">
    <text evidence="2">The sequence shown here is derived from an EMBL/GenBank/DDBJ whole genome shotgun (WGS) entry which is preliminary data.</text>
</comment>
<protein>
    <submittedName>
        <fullName evidence="2">Uncharacterized protein</fullName>
    </submittedName>
</protein>
<dbReference type="VEuPathDB" id="ToxoDB:CSUI_009222"/>